<organism evidence="9 10">
    <name type="scientific">Tepidamorphus gemmatus</name>
    <dbReference type="NCBI Taxonomy" id="747076"/>
    <lineage>
        <taxon>Bacteria</taxon>
        <taxon>Pseudomonadati</taxon>
        <taxon>Pseudomonadota</taxon>
        <taxon>Alphaproteobacteria</taxon>
        <taxon>Hyphomicrobiales</taxon>
        <taxon>Tepidamorphaceae</taxon>
        <taxon>Tepidamorphus</taxon>
    </lineage>
</organism>
<keyword evidence="5 7" id="KW-1133">Transmembrane helix</keyword>
<keyword evidence="10" id="KW-1185">Reference proteome</keyword>
<name>A0A4R3M6N5_9HYPH</name>
<keyword evidence="3" id="KW-1003">Cell membrane</keyword>
<dbReference type="AlphaFoldDB" id="A0A4R3M6N5"/>
<dbReference type="CDD" id="cd06261">
    <property type="entry name" value="TM_PBP2"/>
    <property type="match status" value="1"/>
</dbReference>
<dbReference type="Gene3D" id="1.10.3720.10">
    <property type="entry name" value="MetI-like"/>
    <property type="match status" value="1"/>
</dbReference>
<proteinExistence type="inferred from homology"/>
<accession>A0A4R3M6N5</accession>
<reference evidence="9 10" key="1">
    <citation type="submission" date="2019-03" db="EMBL/GenBank/DDBJ databases">
        <title>Genomic Encyclopedia of Type Strains, Phase IV (KMG-IV): sequencing the most valuable type-strain genomes for metagenomic binning, comparative biology and taxonomic classification.</title>
        <authorList>
            <person name="Goeker M."/>
        </authorList>
    </citation>
    <scope>NUCLEOTIDE SEQUENCE [LARGE SCALE GENOMIC DNA]</scope>
    <source>
        <strain evidence="9 10">DSM 19345</strain>
    </source>
</reference>
<dbReference type="SUPFAM" id="SSF161098">
    <property type="entry name" value="MetI-like"/>
    <property type="match status" value="1"/>
</dbReference>
<dbReference type="EMBL" id="SMAK01000008">
    <property type="protein sequence ID" value="TCT08732.1"/>
    <property type="molecule type" value="Genomic_DNA"/>
</dbReference>
<dbReference type="PROSITE" id="PS50928">
    <property type="entry name" value="ABC_TM1"/>
    <property type="match status" value="1"/>
</dbReference>
<dbReference type="PANTHER" id="PTHR30465">
    <property type="entry name" value="INNER MEMBRANE ABC TRANSPORTER"/>
    <property type="match status" value="1"/>
</dbReference>
<keyword evidence="2 7" id="KW-0813">Transport</keyword>
<feature type="transmembrane region" description="Helical" evidence="7">
    <location>
        <begin position="237"/>
        <end position="263"/>
    </location>
</feature>
<dbReference type="Proteomes" id="UP000295678">
    <property type="component" value="Unassembled WGS sequence"/>
</dbReference>
<comment type="similarity">
    <text evidence="7">Belongs to the binding-protein-dependent transport system permease family.</text>
</comment>
<evidence type="ECO:0000256" key="6">
    <source>
        <dbReference type="ARBA" id="ARBA00023136"/>
    </source>
</evidence>
<comment type="subcellular location">
    <subcellularLocation>
        <location evidence="1 7">Cell membrane</location>
        <topology evidence="1 7">Multi-pass membrane protein</topology>
    </subcellularLocation>
</comment>
<evidence type="ECO:0000256" key="3">
    <source>
        <dbReference type="ARBA" id="ARBA00022475"/>
    </source>
</evidence>
<dbReference type="OrthoDB" id="9807402at2"/>
<dbReference type="GO" id="GO:0055085">
    <property type="term" value="P:transmembrane transport"/>
    <property type="evidence" value="ECO:0007669"/>
    <property type="project" value="InterPro"/>
</dbReference>
<feature type="transmembrane region" description="Helical" evidence="7">
    <location>
        <begin position="9"/>
        <end position="27"/>
    </location>
</feature>
<evidence type="ECO:0000256" key="7">
    <source>
        <dbReference type="RuleBase" id="RU363032"/>
    </source>
</evidence>
<keyword evidence="4 7" id="KW-0812">Transmembrane</keyword>
<keyword evidence="6 7" id="KW-0472">Membrane</keyword>
<feature type="transmembrane region" description="Helical" evidence="7">
    <location>
        <begin position="140"/>
        <end position="168"/>
    </location>
</feature>
<dbReference type="GO" id="GO:0005886">
    <property type="term" value="C:plasma membrane"/>
    <property type="evidence" value="ECO:0007669"/>
    <property type="project" value="UniProtKB-SubCell"/>
</dbReference>
<evidence type="ECO:0000259" key="8">
    <source>
        <dbReference type="PROSITE" id="PS50928"/>
    </source>
</evidence>
<evidence type="ECO:0000256" key="4">
    <source>
        <dbReference type="ARBA" id="ARBA00022692"/>
    </source>
</evidence>
<comment type="caution">
    <text evidence="9">The sequence shown here is derived from an EMBL/GenBank/DDBJ whole genome shotgun (WGS) entry which is preliminary data.</text>
</comment>
<protein>
    <submittedName>
        <fullName evidence="9">Peptide/nickel transport system permease protein</fullName>
    </submittedName>
</protein>
<evidence type="ECO:0000256" key="1">
    <source>
        <dbReference type="ARBA" id="ARBA00004651"/>
    </source>
</evidence>
<dbReference type="RefSeq" id="WP_132807143.1">
    <property type="nucleotide sequence ID" value="NZ_SMAK01000008.1"/>
</dbReference>
<sequence length="316" mass="35012">MLKLLVRRLGQMLLIMAVVSLVLFVVFDSPEFKKQIAVNELGGFGVRALTEEAYNNWLEQKGLNVPFHERYIDWLGNILRGDFGFSFEKNTAVGPLLAERLINTGILAFWVFALMIPLALGTGVLAGMKEGSLQDRAFSFISVFTTSIPEIATAIFLTVIFALGLGWLPTKSAMTQGFDWRQLVLPVATLVIYDFGYVARMTRASMAEVMTSQYIRTAILKGIPYSRVILRHALRNALIAPFTVIVLQLNWLLSGVVVVEVFFQYNGFGKLLLDAALFGDIYVIQAATLAAVFVAVASQIISDVGYTLLNPRIRFG</sequence>
<feature type="transmembrane region" description="Helical" evidence="7">
    <location>
        <begin position="180"/>
        <end position="199"/>
    </location>
</feature>
<dbReference type="Pfam" id="PF00528">
    <property type="entry name" value="BPD_transp_1"/>
    <property type="match status" value="1"/>
</dbReference>
<evidence type="ECO:0000313" key="10">
    <source>
        <dbReference type="Proteomes" id="UP000295678"/>
    </source>
</evidence>
<evidence type="ECO:0000313" key="9">
    <source>
        <dbReference type="EMBL" id="TCT08732.1"/>
    </source>
</evidence>
<feature type="domain" description="ABC transmembrane type-1" evidence="8">
    <location>
        <begin position="101"/>
        <end position="302"/>
    </location>
</feature>
<evidence type="ECO:0000256" key="2">
    <source>
        <dbReference type="ARBA" id="ARBA00022448"/>
    </source>
</evidence>
<gene>
    <name evidence="9" type="ORF">EDC22_10844</name>
</gene>
<dbReference type="InterPro" id="IPR035906">
    <property type="entry name" value="MetI-like_sf"/>
</dbReference>
<dbReference type="PANTHER" id="PTHR30465:SF0">
    <property type="entry name" value="OLIGOPEPTIDE TRANSPORT SYSTEM PERMEASE PROTEIN APPB"/>
    <property type="match status" value="1"/>
</dbReference>
<evidence type="ECO:0000256" key="5">
    <source>
        <dbReference type="ARBA" id="ARBA00022989"/>
    </source>
</evidence>
<feature type="transmembrane region" description="Helical" evidence="7">
    <location>
        <begin position="283"/>
        <end position="309"/>
    </location>
</feature>
<feature type="transmembrane region" description="Helical" evidence="7">
    <location>
        <begin position="106"/>
        <end position="128"/>
    </location>
</feature>
<dbReference type="InterPro" id="IPR000515">
    <property type="entry name" value="MetI-like"/>
</dbReference>